<dbReference type="GO" id="GO:0005384">
    <property type="term" value="F:manganese ion transmembrane transporter activity"/>
    <property type="evidence" value="ECO:0007669"/>
    <property type="project" value="TreeGrafter"/>
</dbReference>
<dbReference type="PANTHER" id="PTHR11706">
    <property type="entry name" value="SOLUTE CARRIER PROTEIN FAMILY 11 MEMBER"/>
    <property type="match status" value="1"/>
</dbReference>
<evidence type="ECO:0000256" key="6">
    <source>
        <dbReference type="ARBA" id="ARBA00023136"/>
    </source>
</evidence>
<keyword evidence="3" id="KW-0813">Transport</keyword>
<evidence type="ECO:0000256" key="2">
    <source>
        <dbReference type="ARBA" id="ARBA00006670"/>
    </source>
</evidence>
<feature type="transmembrane region" description="Helical" evidence="7">
    <location>
        <begin position="281"/>
        <end position="303"/>
    </location>
</feature>
<comment type="similarity">
    <text evidence="2">Belongs to the NRAMP family.</text>
</comment>
<feature type="transmembrane region" description="Helical" evidence="7">
    <location>
        <begin position="661"/>
        <end position="688"/>
    </location>
</feature>
<feature type="transmembrane region" description="Helical" evidence="7">
    <location>
        <begin position="930"/>
        <end position="949"/>
    </location>
</feature>
<dbReference type="HAMAP" id="MF_00221">
    <property type="entry name" value="NRAMP"/>
    <property type="match status" value="2"/>
</dbReference>
<keyword evidence="4 7" id="KW-0812">Transmembrane</keyword>
<dbReference type="NCBIfam" id="NF037982">
    <property type="entry name" value="Nramp_1"/>
    <property type="match status" value="2"/>
</dbReference>
<feature type="transmembrane region" description="Helical" evidence="7">
    <location>
        <begin position="619"/>
        <end position="641"/>
    </location>
</feature>
<evidence type="ECO:0000256" key="3">
    <source>
        <dbReference type="ARBA" id="ARBA00022448"/>
    </source>
</evidence>
<gene>
    <name evidence="8" type="primary">NRAMP3</name>
    <name evidence="8" type="ORF">DERF_013630</name>
</gene>
<evidence type="ECO:0000313" key="8">
    <source>
        <dbReference type="EMBL" id="KAH9497662.1"/>
    </source>
</evidence>
<reference evidence="8" key="2">
    <citation type="journal article" date="2022" name="Res Sq">
        <title>Comparative Genomics Reveals Insights into the Divergent Evolution of Astigmatic Mites and Household Pest Adaptations.</title>
        <authorList>
            <person name="Xiong Q."/>
            <person name="Wan A.T.-Y."/>
            <person name="Liu X.-Y."/>
            <person name="Fung C.S.-H."/>
            <person name="Xiao X."/>
            <person name="Malainual N."/>
            <person name="Hou J."/>
            <person name="Wang L."/>
            <person name="Wang M."/>
            <person name="Yang K."/>
            <person name="Cui Y."/>
            <person name="Leung E."/>
            <person name="Nong W."/>
            <person name="Shin S.-K."/>
            <person name="Au S."/>
            <person name="Jeong K.Y."/>
            <person name="Chew F.T."/>
            <person name="Hui J."/>
            <person name="Leung T.F."/>
            <person name="Tungtrongchitr A."/>
            <person name="Zhong N."/>
            <person name="Liu Z."/>
            <person name="Tsui S."/>
        </authorList>
    </citation>
    <scope>NUCLEOTIDE SEQUENCE</scope>
    <source>
        <strain evidence="8">Derf</strain>
        <tissue evidence="8">Whole organism</tissue>
    </source>
</reference>
<feature type="transmembrane region" description="Helical" evidence="7">
    <location>
        <begin position="432"/>
        <end position="453"/>
    </location>
</feature>
<dbReference type="GO" id="GO:0010008">
    <property type="term" value="C:endosome membrane"/>
    <property type="evidence" value="ECO:0007669"/>
    <property type="project" value="TreeGrafter"/>
</dbReference>
<evidence type="ECO:0000256" key="7">
    <source>
        <dbReference type="SAM" id="Phobius"/>
    </source>
</evidence>
<sequence>MTKKSRYSISDAAIQNEEMELNTYFNNKVNIPHDQFGDNNSRFQQITICIKYSFSWRKLWAFTGPGFLMSIAYLDPGNIESDMQTGVIANYRLLWVLLYSTILGLLMQILSARMGVVTGKHLAELCYSRYHKMPRLLLWIMTEIAIIGSDMQEVIGTALALYMLTNRWLPLWAGVLLTILDTVTFLFLDKYGLRKLETFFAFLIAIMAMTFGYEFVRAKPDAGKIGLGMALPYCKDCDKDVLLQAVGIVGAIIMPHNLYLHSALVKSRNVDNRKRLEAKDANRYILIESSIALFVSFLINLAVTSVFAHGLSGKTNADIWKLCSNRSDKFVNMDILENDNKTFEADLYQAGIFLGCQFGALPFYIWAVGILAAGQSSTMTGTYSGQFAMEGFLNLQWPRWKRTLLTRSIAIAPTLAVTIFSDIKELTGMNDYLNALMVIQLPFAVLPTLTFSSSKLVMGKFVNNLFNLIVATLLSFVVIAINIYSTIQLTIDNSTKQNGPILYPITIILGILYISFIIYLIGCFLSVLGVRFHERIPIIVVSSETNATNNDCVEIIKNGPEELDTYFQSEVNIPECYSFKWKRLWSFIGPGLLMSIAYLDPGNIESDMQCGVIAGYKLLWILLWSTILGLLIQILSARIGVVTGKHLAELCYSRYHKLPRLLLWIMTEIAIIGSDMQEVIGTALALYMLTNRLLPLWAGVLITILDTFSFLFLDKFGVRKLEAFFGFLITIMAVTFGYEFFVVRPDIGGIATGSALPYCKGCRKDALLQAVGIVGAIIQPHNLYLHSALVKSRKVNNRKRLETKDANRYIAIESAIVLFISLLINMAVISVFAKGLYGKTNHDVYEVCERQKSKRFIDMNVLSNDNRTFVADLYQAGIFLGCQFGELPYYIWAIGILAAGQSSTMTGTYAGQFAMEGFLNLKWPRWKRVLLTRSIAIAPTFLVTIFSNVQSLTGMNDYLNALMVIQLPFAILPTLTFSSSIMVMGKFVNNLFNLIIATTLSIVVIVVNIYFAIQLIVDKSGHYSYITVPVSILFGSFYLIFILYLNACFLTVLGVRFHQKIPVIGKYFQESSEHEYKYLD</sequence>
<evidence type="ECO:0000313" key="9">
    <source>
        <dbReference type="Proteomes" id="UP000790347"/>
    </source>
</evidence>
<dbReference type="PANTHER" id="PTHR11706:SF33">
    <property type="entry name" value="NATURAL RESISTANCE-ASSOCIATED MACROPHAGE PROTEIN 2"/>
    <property type="match status" value="1"/>
</dbReference>
<proteinExistence type="inferred from homology"/>
<feature type="transmembrane region" description="Helical" evidence="7">
    <location>
        <begin position="404"/>
        <end position="420"/>
    </location>
</feature>
<dbReference type="EMBL" id="ASGP02000007">
    <property type="protein sequence ID" value="KAH9497662.1"/>
    <property type="molecule type" value="Genomic_DNA"/>
</dbReference>
<feature type="transmembrane region" description="Helical" evidence="7">
    <location>
        <begin position="465"/>
        <end position="485"/>
    </location>
</feature>
<evidence type="ECO:0000256" key="1">
    <source>
        <dbReference type="ARBA" id="ARBA00004141"/>
    </source>
</evidence>
<dbReference type="AlphaFoldDB" id="A0A922HMW9"/>
<feature type="transmembrane region" description="Helical" evidence="7">
    <location>
        <begin position="810"/>
        <end position="833"/>
    </location>
</feature>
<keyword evidence="9" id="KW-1185">Reference proteome</keyword>
<feature type="transmembrane region" description="Helical" evidence="7">
    <location>
        <begin position="168"/>
        <end position="187"/>
    </location>
</feature>
<keyword evidence="6 7" id="KW-0472">Membrane</keyword>
<dbReference type="GO" id="GO:0005381">
    <property type="term" value="F:iron ion transmembrane transporter activity"/>
    <property type="evidence" value="ECO:0007669"/>
    <property type="project" value="TreeGrafter"/>
</dbReference>
<dbReference type="PRINTS" id="PR00447">
    <property type="entry name" value="NATRESASSCMP"/>
</dbReference>
<feature type="transmembrane region" description="Helical" evidence="7">
    <location>
        <begin position="241"/>
        <end position="260"/>
    </location>
</feature>
<dbReference type="GO" id="GO:0015086">
    <property type="term" value="F:cadmium ion transmembrane transporter activity"/>
    <property type="evidence" value="ECO:0007669"/>
    <property type="project" value="TreeGrafter"/>
</dbReference>
<feature type="transmembrane region" description="Helical" evidence="7">
    <location>
        <begin position="725"/>
        <end position="743"/>
    </location>
</feature>
<comment type="caution">
    <text evidence="8">The sequence shown here is derived from an EMBL/GenBank/DDBJ whole genome shotgun (WGS) entry which is preliminary data.</text>
</comment>
<reference evidence="8" key="1">
    <citation type="submission" date="2013-05" db="EMBL/GenBank/DDBJ databases">
        <authorList>
            <person name="Yim A.K.Y."/>
            <person name="Chan T.F."/>
            <person name="Ji K.M."/>
            <person name="Liu X.Y."/>
            <person name="Zhou J.W."/>
            <person name="Li R.Q."/>
            <person name="Yang K.Y."/>
            <person name="Li J."/>
            <person name="Li M."/>
            <person name="Law P.T.W."/>
            <person name="Wu Y.L."/>
            <person name="Cai Z.L."/>
            <person name="Qin H."/>
            <person name="Bao Y."/>
            <person name="Leung R.K.K."/>
            <person name="Ng P.K.S."/>
            <person name="Zou J."/>
            <person name="Zhong X.J."/>
            <person name="Ran P.X."/>
            <person name="Zhong N.S."/>
            <person name="Liu Z.G."/>
            <person name="Tsui S.K.W."/>
        </authorList>
    </citation>
    <scope>NUCLEOTIDE SEQUENCE</scope>
    <source>
        <strain evidence="8">Derf</strain>
        <tissue evidence="8">Whole organism</tissue>
    </source>
</reference>
<feature type="transmembrane region" description="Helical" evidence="7">
    <location>
        <begin position="1037"/>
        <end position="1057"/>
    </location>
</feature>
<feature type="transmembrane region" description="Helical" evidence="7">
    <location>
        <begin position="505"/>
        <end position="528"/>
    </location>
</feature>
<feature type="transmembrane region" description="Helical" evidence="7">
    <location>
        <begin position="889"/>
        <end position="910"/>
    </location>
</feature>
<dbReference type="NCBIfam" id="TIGR01197">
    <property type="entry name" value="nramp"/>
    <property type="match status" value="2"/>
</dbReference>
<protein>
    <submittedName>
        <fullName evidence="8">Natural resistance-associated macrophage protein</fullName>
    </submittedName>
</protein>
<feature type="transmembrane region" description="Helical" evidence="7">
    <location>
        <begin position="991"/>
        <end position="1017"/>
    </location>
</feature>
<dbReference type="InterPro" id="IPR001046">
    <property type="entry name" value="NRAMP_fam"/>
</dbReference>
<dbReference type="Proteomes" id="UP000790347">
    <property type="component" value="Unassembled WGS sequence"/>
</dbReference>
<feature type="transmembrane region" description="Helical" evidence="7">
    <location>
        <begin position="961"/>
        <end position="984"/>
    </location>
</feature>
<feature type="transmembrane region" description="Helical" evidence="7">
    <location>
        <begin position="584"/>
        <end position="599"/>
    </location>
</feature>
<organism evidence="8 9">
    <name type="scientific">Dermatophagoides farinae</name>
    <name type="common">American house dust mite</name>
    <dbReference type="NCBI Taxonomy" id="6954"/>
    <lineage>
        <taxon>Eukaryota</taxon>
        <taxon>Metazoa</taxon>
        <taxon>Ecdysozoa</taxon>
        <taxon>Arthropoda</taxon>
        <taxon>Chelicerata</taxon>
        <taxon>Arachnida</taxon>
        <taxon>Acari</taxon>
        <taxon>Acariformes</taxon>
        <taxon>Sarcoptiformes</taxon>
        <taxon>Astigmata</taxon>
        <taxon>Psoroptidia</taxon>
        <taxon>Analgoidea</taxon>
        <taxon>Pyroglyphidae</taxon>
        <taxon>Dermatophagoidinae</taxon>
        <taxon>Dermatophagoides</taxon>
    </lineage>
</organism>
<feature type="transmembrane region" description="Helical" evidence="7">
    <location>
        <begin position="94"/>
        <end position="116"/>
    </location>
</feature>
<feature type="transmembrane region" description="Helical" evidence="7">
    <location>
        <begin position="694"/>
        <end position="713"/>
    </location>
</feature>
<comment type="subcellular location">
    <subcellularLocation>
        <location evidence="1">Membrane</location>
        <topology evidence="1">Multi-pass membrane protein</topology>
    </subcellularLocation>
</comment>
<keyword evidence="5 7" id="KW-1133">Transmembrane helix</keyword>
<evidence type="ECO:0000256" key="4">
    <source>
        <dbReference type="ARBA" id="ARBA00022692"/>
    </source>
</evidence>
<feature type="transmembrane region" description="Helical" evidence="7">
    <location>
        <begin position="199"/>
        <end position="216"/>
    </location>
</feature>
<dbReference type="Pfam" id="PF01566">
    <property type="entry name" value="Nramp"/>
    <property type="match status" value="2"/>
</dbReference>
<evidence type="ECO:0000256" key="5">
    <source>
        <dbReference type="ARBA" id="ARBA00022989"/>
    </source>
</evidence>
<name>A0A922HMW9_DERFA</name>
<accession>A0A922HMW9</accession>
<feature type="transmembrane region" description="Helical" evidence="7">
    <location>
        <begin position="766"/>
        <end position="789"/>
    </location>
</feature>
<dbReference type="GO" id="GO:0005886">
    <property type="term" value="C:plasma membrane"/>
    <property type="evidence" value="ECO:0007669"/>
    <property type="project" value="TreeGrafter"/>
</dbReference>